<dbReference type="PANTHER" id="PTHR39418:SF1">
    <property type="entry name" value="DEHYDROGENASE"/>
    <property type="match status" value="1"/>
</dbReference>
<organism evidence="2 3">
    <name type="scientific">Muiribacterium halophilum</name>
    <dbReference type="NCBI Taxonomy" id="2053465"/>
    <lineage>
        <taxon>Bacteria</taxon>
        <taxon>Candidatus Muiribacteriota</taxon>
        <taxon>Candidatus Muiribacteriia</taxon>
        <taxon>Candidatus Muiribacteriales</taxon>
        <taxon>Candidatus Muiribacteriaceae</taxon>
        <taxon>Candidatus Muiribacterium</taxon>
    </lineage>
</organism>
<protein>
    <recommendedName>
        <fullName evidence="1">Formylmethanofuran dehydrogenase subunit E domain-containing protein</fullName>
    </recommendedName>
</protein>
<dbReference type="EMBL" id="PKTG01000025">
    <property type="protein sequence ID" value="PLX19561.1"/>
    <property type="molecule type" value="Genomic_DNA"/>
</dbReference>
<accession>A0A2N5ZLQ0</accession>
<reference evidence="2 3" key="1">
    <citation type="submission" date="2017-11" db="EMBL/GenBank/DDBJ databases">
        <title>Genome-resolved metagenomics identifies genetic mobility, metabolic interactions, and unexpected diversity in perchlorate-reducing communities.</title>
        <authorList>
            <person name="Barnum T.P."/>
            <person name="Figueroa I.A."/>
            <person name="Carlstrom C.I."/>
            <person name="Lucas L.N."/>
            <person name="Engelbrektson A.L."/>
            <person name="Coates J.D."/>
        </authorList>
    </citation>
    <scope>NUCLEOTIDE SEQUENCE [LARGE SCALE GENOMIC DNA]</scope>
    <source>
        <strain evidence="2">BM706</strain>
    </source>
</reference>
<dbReference type="PANTHER" id="PTHR39418">
    <property type="entry name" value="DEHYDROGENASE-RELATED"/>
    <property type="match status" value="1"/>
</dbReference>
<comment type="caution">
    <text evidence="2">The sequence shown here is derived from an EMBL/GenBank/DDBJ whole genome shotgun (WGS) entry which is preliminary data.</text>
</comment>
<dbReference type="SUPFAM" id="SSF143555">
    <property type="entry name" value="FwdE-like"/>
    <property type="match status" value="1"/>
</dbReference>
<dbReference type="Proteomes" id="UP000234857">
    <property type="component" value="Unassembled WGS sequence"/>
</dbReference>
<evidence type="ECO:0000313" key="3">
    <source>
        <dbReference type="Proteomes" id="UP000234857"/>
    </source>
</evidence>
<gene>
    <name evidence="2" type="ORF">C0601_01525</name>
</gene>
<proteinExistence type="predicted"/>
<sequence>MSEYKDLSFDITDDLLEKVIEYHSKKSPGVIIGTYLLKYLMDNLGPVKGKLHVVSETGGCFPDVVSAILSRTIGNKYLRIMEYGLVAYTAYGRDEPEKALRVYLDNTKIDKDKYPYLYGFCHGSRPHDKFDRPTINELTIKDFLKVKYDIFEKEWLKNVKLDYKLPKKKIVICDQCNITFSTLKELESTCPICKDKDLYFTK</sequence>
<name>A0A2N5ZLQ0_MUIH1</name>
<dbReference type="InterPro" id="IPR003814">
    <property type="entry name" value="FmdEsu_dom"/>
</dbReference>
<evidence type="ECO:0000259" key="1">
    <source>
        <dbReference type="Pfam" id="PF02663"/>
    </source>
</evidence>
<dbReference type="Pfam" id="PF02663">
    <property type="entry name" value="FmdE"/>
    <property type="match status" value="1"/>
</dbReference>
<dbReference type="InterPro" id="IPR053194">
    <property type="entry name" value="tRNA_methyltr_O"/>
</dbReference>
<dbReference type="AlphaFoldDB" id="A0A2N5ZLQ0"/>
<dbReference type="Gene3D" id="3.30.1330.130">
    <property type="match status" value="1"/>
</dbReference>
<evidence type="ECO:0000313" key="2">
    <source>
        <dbReference type="EMBL" id="PLX19561.1"/>
    </source>
</evidence>
<feature type="domain" description="Formylmethanofuran dehydrogenase subunit E" evidence="1">
    <location>
        <begin position="23"/>
        <end position="111"/>
    </location>
</feature>